<proteinExistence type="predicted"/>
<feature type="domain" description="SCP" evidence="1">
    <location>
        <begin position="53"/>
        <end position="162"/>
    </location>
</feature>
<accession>A0ABS8BVA6</accession>
<dbReference type="Proteomes" id="UP001138961">
    <property type="component" value="Unassembled WGS sequence"/>
</dbReference>
<gene>
    <name evidence="2" type="ORF">LGQ03_10510</name>
</gene>
<dbReference type="Gene3D" id="3.40.33.10">
    <property type="entry name" value="CAP"/>
    <property type="match status" value="1"/>
</dbReference>
<dbReference type="InterPro" id="IPR014044">
    <property type="entry name" value="CAP_dom"/>
</dbReference>
<dbReference type="EMBL" id="JAJATZ010000004">
    <property type="protein sequence ID" value="MCB5199673.1"/>
    <property type="molecule type" value="Genomic_DNA"/>
</dbReference>
<comment type="caution">
    <text evidence="2">The sequence shown here is derived from an EMBL/GenBank/DDBJ whole genome shotgun (WGS) entry which is preliminary data.</text>
</comment>
<keyword evidence="3" id="KW-1185">Reference proteome</keyword>
<reference evidence="2" key="1">
    <citation type="submission" date="2021-10" db="EMBL/GenBank/DDBJ databases">
        <title>Loktanella gaetbuli sp. nov., isolated from a tidal flat.</title>
        <authorList>
            <person name="Park S."/>
            <person name="Yoon J.-H."/>
        </authorList>
    </citation>
    <scope>NUCLEOTIDE SEQUENCE</scope>
    <source>
        <strain evidence="2">TSTF-M6</strain>
    </source>
</reference>
<evidence type="ECO:0000259" key="1">
    <source>
        <dbReference type="Pfam" id="PF00188"/>
    </source>
</evidence>
<dbReference type="PANTHER" id="PTHR31157">
    <property type="entry name" value="SCP DOMAIN-CONTAINING PROTEIN"/>
    <property type="match status" value="1"/>
</dbReference>
<dbReference type="PROSITE" id="PS51257">
    <property type="entry name" value="PROKAR_LIPOPROTEIN"/>
    <property type="match status" value="1"/>
</dbReference>
<name>A0ABS8BVA6_9RHOB</name>
<dbReference type="InterPro" id="IPR035940">
    <property type="entry name" value="CAP_sf"/>
</dbReference>
<organism evidence="2 3">
    <name type="scientific">Loktanella gaetbuli</name>
    <dbReference type="NCBI Taxonomy" id="2881335"/>
    <lineage>
        <taxon>Bacteria</taxon>
        <taxon>Pseudomonadati</taxon>
        <taxon>Pseudomonadota</taxon>
        <taxon>Alphaproteobacteria</taxon>
        <taxon>Rhodobacterales</taxon>
        <taxon>Roseobacteraceae</taxon>
        <taxon>Loktanella</taxon>
    </lineage>
</organism>
<dbReference type="Pfam" id="PF00188">
    <property type="entry name" value="CAP"/>
    <property type="match status" value="1"/>
</dbReference>
<dbReference type="RefSeq" id="WP_090158997.1">
    <property type="nucleotide sequence ID" value="NZ_JAJATZ010000004.1"/>
</dbReference>
<protein>
    <submittedName>
        <fullName evidence="2">CAP domain-containing protein</fullName>
    </submittedName>
</protein>
<dbReference type="PANTHER" id="PTHR31157:SF1">
    <property type="entry name" value="SCP DOMAIN-CONTAINING PROTEIN"/>
    <property type="match status" value="1"/>
</dbReference>
<sequence>MRAGMVAIMLAMLVGCGSGGGGEVKSDVIVDRVDREPLSGPITSPRDATFGKLLNSYRLASGAGSVQFDSRLNAAAQKHAQDMVDQNYFAHRGRDGRTVGDRVRAEGYDFRFVGEALGARQQTEAQVMTDWQNSPTHDAVLTDRRAEDFGLGVAGSGTSTKWALVVGAEK</sequence>
<dbReference type="CDD" id="cd05379">
    <property type="entry name" value="CAP_bacterial"/>
    <property type="match status" value="1"/>
</dbReference>
<evidence type="ECO:0000313" key="2">
    <source>
        <dbReference type="EMBL" id="MCB5199673.1"/>
    </source>
</evidence>
<evidence type="ECO:0000313" key="3">
    <source>
        <dbReference type="Proteomes" id="UP001138961"/>
    </source>
</evidence>
<dbReference type="SUPFAM" id="SSF55797">
    <property type="entry name" value="PR-1-like"/>
    <property type="match status" value="1"/>
</dbReference>